<proteinExistence type="predicted"/>
<evidence type="ECO:0008006" key="2">
    <source>
        <dbReference type="Google" id="ProtNLM"/>
    </source>
</evidence>
<protein>
    <recommendedName>
        <fullName evidence="2">RapA2 cadherin-like domain-containing protein</fullName>
    </recommendedName>
</protein>
<accession>A0A7S9NXA6</accession>
<dbReference type="InterPro" id="IPR013783">
    <property type="entry name" value="Ig-like_fold"/>
</dbReference>
<evidence type="ECO:0000313" key="1">
    <source>
        <dbReference type="EMBL" id="QPG56405.1"/>
    </source>
</evidence>
<dbReference type="AlphaFoldDB" id="A0A7S9NXA6"/>
<gene>
    <name evidence="1" type="ORF">FM038_002465</name>
</gene>
<dbReference type="Gene3D" id="2.60.40.10">
    <property type="entry name" value="Immunoglobulins"/>
    <property type="match status" value="1"/>
</dbReference>
<dbReference type="EMBL" id="CP045503">
    <property type="protein sequence ID" value="QPG56405.1"/>
    <property type="molecule type" value="Genomic_DNA"/>
</dbReference>
<dbReference type="InterPro" id="IPR010221">
    <property type="entry name" value="VCBS_dom"/>
</dbReference>
<sequence>MEWRRPDSGLTTALINGFSTSATDEAPGNTAWNYNAAGVNLDFLAQGETITFSYTVTATDNNNGVATTVVSFTITGTNDAPTVSATASAGFTEAADASTQTLTDSGTVTFGDVDTNDVIDITFASNNNISWNGGDLDSGLTTALINGFSTSATDEAPNTAWNYNAAGVNLDFLAQVKPSPLATL</sequence>
<organism evidence="1">
    <name type="scientific">Shewanella eurypsychrophilus</name>
    <dbReference type="NCBI Taxonomy" id="2593656"/>
    <lineage>
        <taxon>Bacteria</taxon>
        <taxon>Pseudomonadati</taxon>
        <taxon>Pseudomonadota</taxon>
        <taxon>Gammaproteobacteria</taxon>
        <taxon>Alteromonadales</taxon>
        <taxon>Shewanellaceae</taxon>
        <taxon>Shewanella</taxon>
    </lineage>
</organism>
<reference evidence="1" key="1">
    <citation type="submission" date="2019-10" db="EMBL/GenBank/DDBJ databases">
        <title>Shewanella sp. YLB-07 whole genome sequence.</title>
        <authorList>
            <person name="Yu L."/>
        </authorList>
    </citation>
    <scope>NUCLEOTIDE SEQUENCE [LARGE SCALE GENOMIC DNA]</scope>
    <source>
        <strain evidence="1">YLB-08</strain>
    </source>
</reference>
<dbReference type="NCBIfam" id="TIGR01965">
    <property type="entry name" value="VCBS_repeat"/>
    <property type="match status" value="1"/>
</dbReference>
<name>A0A7S9NXA6_9GAMM</name>